<dbReference type="Proteomes" id="UP001107558">
    <property type="component" value="Chromosome 3"/>
</dbReference>
<comment type="caution">
    <text evidence="6">The sequence shown here is derived from an EMBL/GenBank/DDBJ whole genome shotgun (WGS) entry which is preliminary data.</text>
</comment>
<dbReference type="InterPro" id="IPR014756">
    <property type="entry name" value="Ig_E-set"/>
</dbReference>
<name>A0A9J6BMU7_POLVA</name>
<reference evidence="6" key="1">
    <citation type="submission" date="2021-03" db="EMBL/GenBank/DDBJ databases">
        <title>Chromosome level genome of the anhydrobiotic midge Polypedilum vanderplanki.</title>
        <authorList>
            <person name="Yoshida Y."/>
            <person name="Kikawada T."/>
            <person name="Gusev O."/>
        </authorList>
    </citation>
    <scope>NUCLEOTIDE SEQUENCE</scope>
    <source>
        <strain evidence="6">NIAS01</strain>
        <tissue evidence="6">Whole body or cell culture</tissue>
    </source>
</reference>
<protein>
    <recommendedName>
        <fullName evidence="5">MD-2-related lipid-recognition domain-containing protein</fullName>
    </recommendedName>
</protein>
<evidence type="ECO:0000256" key="4">
    <source>
        <dbReference type="SAM" id="SignalP"/>
    </source>
</evidence>
<evidence type="ECO:0000256" key="3">
    <source>
        <dbReference type="ARBA" id="ARBA00022525"/>
    </source>
</evidence>
<dbReference type="EMBL" id="JADBJN010000003">
    <property type="protein sequence ID" value="KAG5670999.1"/>
    <property type="molecule type" value="Genomic_DNA"/>
</dbReference>
<feature type="signal peptide" evidence="4">
    <location>
        <begin position="1"/>
        <end position="19"/>
    </location>
</feature>
<sequence length="155" mass="17723">MNRQIFLIICSSLLLSASAEFIAIPYGSCGEGFEDLSCTIESVTVQECDIIEKKFCELIRGESYQMNMTFIPQFEGSDLSLKAYAIINGKELPFEEMNSKACDYMECPIKKGVQQDYVFNVNVDMLKPRGKFNVRWLMKQGNENRCCFTNKFKIA</sequence>
<comment type="subcellular location">
    <subcellularLocation>
        <location evidence="1">Secreted</location>
    </subcellularLocation>
</comment>
<dbReference type="GO" id="GO:0005576">
    <property type="term" value="C:extracellular region"/>
    <property type="evidence" value="ECO:0007669"/>
    <property type="project" value="UniProtKB-SubCell"/>
</dbReference>
<dbReference type="SMART" id="SM00737">
    <property type="entry name" value="ML"/>
    <property type="match status" value="1"/>
</dbReference>
<dbReference type="Gene3D" id="2.60.40.770">
    <property type="match status" value="1"/>
</dbReference>
<dbReference type="SUPFAM" id="SSF81296">
    <property type="entry name" value="E set domains"/>
    <property type="match status" value="1"/>
</dbReference>
<organism evidence="6 7">
    <name type="scientific">Polypedilum vanderplanki</name>
    <name type="common">Sleeping chironomid midge</name>
    <dbReference type="NCBI Taxonomy" id="319348"/>
    <lineage>
        <taxon>Eukaryota</taxon>
        <taxon>Metazoa</taxon>
        <taxon>Ecdysozoa</taxon>
        <taxon>Arthropoda</taxon>
        <taxon>Hexapoda</taxon>
        <taxon>Insecta</taxon>
        <taxon>Pterygota</taxon>
        <taxon>Neoptera</taxon>
        <taxon>Endopterygota</taxon>
        <taxon>Diptera</taxon>
        <taxon>Nematocera</taxon>
        <taxon>Chironomoidea</taxon>
        <taxon>Chironomidae</taxon>
        <taxon>Chironominae</taxon>
        <taxon>Polypedilum</taxon>
        <taxon>Polypedilum</taxon>
    </lineage>
</organism>
<keyword evidence="3" id="KW-0964">Secreted</keyword>
<dbReference type="AlphaFoldDB" id="A0A9J6BMU7"/>
<gene>
    <name evidence="6" type="ORF">PVAND_001224</name>
</gene>
<evidence type="ECO:0000313" key="7">
    <source>
        <dbReference type="Proteomes" id="UP001107558"/>
    </source>
</evidence>
<feature type="chain" id="PRO_5039919504" description="MD-2-related lipid-recognition domain-containing protein" evidence="4">
    <location>
        <begin position="20"/>
        <end position="155"/>
    </location>
</feature>
<feature type="domain" description="MD-2-related lipid-recognition" evidence="5">
    <location>
        <begin position="26"/>
        <end position="152"/>
    </location>
</feature>
<evidence type="ECO:0000259" key="5">
    <source>
        <dbReference type="SMART" id="SM00737"/>
    </source>
</evidence>
<dbReference type="InterPro" id="IPR003172">
    <property type="entry name" value="ML_dom"/>
</dbReference>
<evidence type="ECO:0000313" key="6">
    <source>
        <dbReference type="EMBL" id="KAG5670999.1"/>
    </source>
</evidence>
<accession>A0A9J6BMU7</accession>
<comment type="similarity">
    <text evidence="2">Belongs to the NPC2 family.</text>
</comment>
<dbReference type="OrthoDB" id="6576058at2759"/>
<keyword evidence="4" id="KW-0732">Signal</keyword>
<evidence type="ECO:0000256" key="1">
    <source>
        <dbReference type="ARBA" id="ARBA00004613"/>
    </source>
</evidence>
<proteinExistence type="inferred from homology"/>
<dbReference type="FunFam" id="2.60.40.770:FF:000001">
    <property type="entry name" value="NPC intracellular cholesterol transporter 2"/>
    <property type="match status" value="1"/>
</dbReference>
<dbReference type="Pfam" id="PF02221">
    <property type="entry name" value="E1_DerP2_DerF2"/>
    <property type="match status" value="1"/>
</dbReference>
<keyword evidence="7" id="KW-1185">Reference proteome</keyword>
<evidence type="ECO:0000256" key="2">
    <source>
        <dbReference type="ARBA" id="ARBA00006370"/>
    </source>
</evidence>